<feature type="transmembrane region" description="Helical" evidence="1">
    <location>
        <begin position="101"/>
        <end position="133"/>
    </location>
</feature>
<keyword evidence="1" id="KW-1133">Transmembrane helix</keyword>
<organism evidence="2">
    <name type="scientific">viral metagenome</name>
    <dbReference type="NCBI Taxonomy" id="1070528"/>
    <lineage>
        <taxon>unclassified sequences</taxon>
        <taxon>metagenomes</taxon>
        <taxon>organismal metagenomes</taxon>
    </lineage>
</organism>
<reference evidence="2" key="1">
    <citation type="journal article" date="2020" name="Nature">
        <title>Giant virus diversity and host interactions through global metagenomics.</title>
        <authorList>
            <person name="Schulz F."/>
            <person name="Roux S."/>
            <person name="Paez-Espino D."/>
            <person name="Jungbluth S."/>
            <person name="Walsh D.A."/>
            <person name="Denef V.J."/>
            <person name="McMahon K.D."/>
            <person name="Konstantinidis K.T."/>
            <person name="Eloe-Fadrosh E.A."/>
            <person name="Kyrpides N.C."/>
            <person name="Woyke T."/>
        </authorList>
    </citation>
    <scope>NUCLEOTIDE SEQUENCE</scope>
    <source>
        <strain evidence="2">GVMAG-M-3300020192-26</strain>
    </source>
</reference>
<dbReference type="EMBL" id="MN739357">
    <property type="protein sequence ID" value="QHT00646.1"/>
    <property type="molecule type" value="Genomic_DNA"/>
</dbReference>
<accession>A0A6C0C7E2</accession>
<evidence type="ECO:0000256" key="1">
    <source>
        <dbReference type="SAM" id="Phobius"/>
    </source>
</evidence>
<keyword evidence="1" id="KW-0472">Membrane</keyword>
<dbReference type="AlphaFoldDB" id="A0A6C0C7E2"/>
<proteinExistence type="predicted"/>
<sequence length="199" mass="22522">MDTLNYMFDERNPNNLIEKRKNCRECCCGTLWTIVGIILVAGVIVALHYLGTYLLFGFVIAAHPDYNRVTGCAPNFYPNCWPHEKMMCSQEDMYMCHLLGLITLIGVIIGLFCAFCLIIGIGGATYFMGIYIYDEFFTIYQSYNTAATMTKNMENNYNVTSPEDTELPNIDVTPKDETGDIELPNIQQPDGVNIPLDDY</sequence>
<keyword evidence="1" id="KW-0812">Transmembrane</keyword>
<feature type="transmembrane region" description="Helical" evidence="1">
    <location>
        <begin position="29"/>
        <end position="50"/>
    </location>
</feature>
<evidence type="ECO:0000313" key="2">
    <source>
        <dbReference type="EMBL" id="QHT00646.1"/>
    </source>
</evidence>
<name>A0A6C0C7E2_9ZZZZ</name>
<protein>
    <submittedName>
        <fullName evidence="2">Uncharacterized protein</fullName>
    </submittedName>
</protein>